<name>A0AAD2JJ93_9STRA</name>
<feature type="compositionally biased region" description="Basic residues" evidence="1">
    <location>
        <begin position="93"/>
        <end position="107"/>
    </location>
</feature>
<dbReference type="Proteomes" id="UP001295423">
    <property type="component" value="Unassembled WGS sequence"/>
</dbReference>
<feature type="region of interest" description="Disordered" evidence="1">
    <location>
        <begin position="84"/>
        <end position="183"/>
    </location>
</feature>
<dbReference type="AlphaFoldDB" id="A0AAD2JJ93"/>
<keyword evidence="3" id="KW-1185">Reference proteome</keyword>
<evidence type="ECO:0000256" key="1">
    <source>
        <dbReference type="SAM" id="MobiDB-lite"/>
    </source>
</evidence>
<proteinExistence type="predicted"/>
<comment type="caution">
    <text evidence="2">The sequence shown here is derived from an EMBL/GenBank/DDBJ whole genome shotgun (WGS) entry which is preliminary data.</text>
</comment>
<gene>
    <name evidence="2" type="ORF">CYCCA115_LOCUS15333</name>
</gene>
<evidence type="ECO:0000313" key="2">
    <source>
        <dbReference type="EMBL" id="CAJ1954741.1"/>
    </source>
</evidence>
<feature type="compositionally biased region" description="Basic and acidic residues" evidence="1">
    <location>
        <begin position="248"/>
        <end position="266"/>
    </location>
</feature>
<reference evidence="2" key="1">
    <citation type="submission" date="2023-08" db="EMBL/GenBank/DDBJ databases">
        <authorList>
            <person name="Audoor S."/>
            <person name="Bilcke G."/>
        </authorList>
    </citation>
    <scope>NUCLEOTIDE SEQUENCE</scope>
</reference>
<dbReference type="EMBL" id="CAKOGP040001869">
    <property type="protein sequence ID" value="CAJ1954741.1"/>
    <property type="molecule type" value="Genomic_DNA"/>
</dbReference>
<evidence type="ECO:0000313" key="3">
    <source>
        <dbReference type="Proteomes" id="UP001295423"/>
    </source>
</evidence>
<feature type="region of interest" description="Disordered" evidence="1">
    <location>
        <begin position="218"/>
        <end position="266"/>
    </location>
</feature>
<accession>A0AAD2JJ93</accession>
<organism evidence="2 3">
    <name type="scientific">Cylindrotheca closterium</name>
    <dbReference type="NCBI Taxonomy" id="2856"/>
    <lineage>
        <taxon>Eukaryota</taxon>
        <taxon>Sar</taxon>
        <taxon>Stramenopiles</taxon>
        <taxon>Ochrophyta</taxon>
        <taxon>Bacillariophyta</taxon>
        <taxon>Bacillariophyceae</taxon>
        <taxon>Bacillariophycidae</taxon>
        <taxon>Bacillariales</taxon>
        <taxon>Bacillariaceae</taxon>
        <taxon>Cylindrotheca</taxon>
    </lineage>
</organism>
<sequence length="266" mass="29242">MMTRSQKIQHISRKWKDIAKLGLALPMRSDDDYWKAEDSSLEHQVTITILSTASTETENAHFVVSPHSAHASDGSAASILSDLANEEQLHPPRYSRSRRRLKSHRRFGSAPANLSVSKEDISGGQRPSLDQVGSAPSSLSVPDEASSRKPAPSLDQAEENKSVAPANNSNNSNSRQAKEERIQSQLSARVMQFVDSFNPLSLDEEPLPNYALIESFDSLSWGPMDGDDAYEPRVSLDSGPSGSSSRPKKSDRNKTEIDRNGFPKLL</sequence>
<protein>
    <submittedName>
        <fullName evidence="2">Uncharacterized protein</fullName>
    </submittedName>
</protein>